<keyword evidence="8" id="KW-1185">Reference proteome</keyword>
<dbReference type="InterPro" id="IPR016461">
    <property type="entry name" value="COMT-like"/>
</dbReference>
<proteinExistence type="inferred from homology"/>
<dbReference type="InterPro" id="IPR001077">
    <property type="entry name" value="COMT_C"/>
</dbReference>
<sequence>MGELGGKEVIRVEEDAEAEVRIWKYVFGFVEMAVVKCAIELKIADVIEAHGQPITLSELSTALGCSSYLLHRIMRFLVCQKIFQEKCTSNGTKGYAPTSISRLLMRHGERSMAALVLLESSPVMLAPWHYLSACVRQNDRPAFEAAHGKDIWSYAAEHPAHSELINDAMACDARAGINFDLPHVVSVAPESNGVKHVGGDMFAAVPKANTAFLKWVLHDWGDEEQVVIKEDEDHKFKDVGLMLDMVMLAHTANGQERTKEEWGSILTKAGFSRFTVKPIDAAVQSVIIAYP</sequence>
<dbReference type="Pfam" id="PF08100">
    <property type="entry name" value="Dimerisation"/>
    <property type="match status" value="1"/>
</dbReference>
<dbReference type="AlphaFoldDB" id="A0A835LLW8"/>
<dbReference type="EMBL" id="JADFTS010000006">
    <property type="protein sequence ID" value="KAF9600458.1"/>
    <property type="molecule type" value="Genomic_DNA"/>
</dbReference>
<keyword evidence="2" id="KW-0808">Transferase</keyword>
<evidence type="ECO:0000256" key="2">
    <source>
        <dbReference type="ARBA" id="ARBA00022679"/>
    </source>
</evidence>
<dbReference type="SUPFAM" id="SSF53335">
    <property type="entry name" value="S-adenosyl-L-methionine-dependent methyltransferases"/>
    <property type="match status" value="1"/>
</dbReference>
<keyword evidence="1" id="KW-0489">Methyltransferase</keyword>
<feature type="domain" description="O-methyltransferase dimerisation" evidence="6">
    <location>
        <begin position="23"/>
        <end position="106"/>
    </location>
</feature>
<dbReference type="OrthoDB" id="1606438at2759"/>
<dbReference type="Gene3D" id="3.40.50.150">
    <property type="entry name" value="Vaccinia Virus protein VP39"/>
    <property type="match status" value="2"/>
</dbReference>
<evidence type="ECO:0000256" key="3">
    <source>
        <dbReference type="ARBA" id="ARBA00022691"/>
    </source>
</evidence>
<dbReference type="InterPro" id="IPR036390">
    <property type="entry name" value="WH_DNA-bd_sf"/>
</dbReference>
<evidence type="ECO:0000313" key="7">
    <source>
        <dbReference type="EMBL" id="KAF9600458.1"/>
    </source>
</evidence>
<dbReference type="Pfam" id="PF00891">
    <property type="entry name" value="Methyltransf_2"/>
    <property type="match status" value="1"/>
</dbReference>
<evidence type="ECO:0008006" key="9">
    <source>
        <dbReference type="Google" id="ProtNLM"/>
    </source>
</evidence>
<dbReference type="FunFam" id="1.10.10.10:FF:000836">
    <property type="entry name" value="O-methyltransferase family protein"/>
    <property type="match status" value="1"/>
</dbReference>
<feature type="domain" description="O-methyltransferase C-terminal" evidence="5">
    <location>
        <begin position="176"/>
        <end position="226"/>
    </location>
</feature>
<dbReference type="Proteomes" id="UP000631114">
    <property type="component" value="Unassembled WGS sequence"/>
</dbReference>
<keyword evidence="3" id="KW-0949">S-adenosyl-L-methionine</keyword>
<comment type="caution">
    <text evidence="7">The sequence shown here is derived from an EMBL/GenBank/DDBJ whole genome shotgun (WGS) entry which is preliminary data.</text>
</comment>
<accession>A0A835LLW8</accession>
<evidence type="ECO:0000313" key="8">
    <source>
        <dbReference type="Proteomes" id="UP000631114"/>
    </source>
</evidence>
<name>A0A835LLW8_9MAGN</name>
<dbReference type="Gene3D" id="1.10.10.10">
    <property type="entry name" value="Winged helix-like DNA-binding domain superfamily/Winged helix DNA-binding domain"/>
    <property type="match status" value="1"/>
</dbReference>
<dbReference type="GO" id="GO:0046983">
    <property type="term" value="F:protein dimerization activity"/>
    <property type="evidence" value="ECO:0007669"/>
    <property type="project" value="InterPro"/>
</dbReference>
<dbReference type="InterPro" id="IPR012967">
    <property type="entry name" value="COMT_dimerisation"/>
</dbReference>
<dbReference type="InterPro" id="IPR036388">
    <property type="entry name" value="WH-like_DNA-bd_sf"/>
</dbReference>
<dbReference type="PROSITE" id="PS51683">
    <property type="entry name" value="SAM_OMT_II"/>
    <property type="match status" value="1"/>
</dbReference>
<dbReference type="SUPFAM" id="SSF46785">
    <property type="entry name" value="Winged helix' DNA-binding domain"/>
    <property type="match status" value="1"/>
</dbReference>
<reference evidence="7 8" key="1">
    <citation type="submission" date="2020-10" db="EMBL/GenBank/DDBJ databases">
        <title>The Coptis chinensis genome and diversification of protoberbering-type alkaloids.</title>
        <authorList>
            <person name="Wang B."/>
            <person name="Shu S."/>
            <person name="Song C."/>
            <person name="Liu Y."/>
        </authorList>
    </citation>
    <scope>NUCLEOTIDE SEQUENCE [LARGE SCALE GENOMIC DNA]</scope>
    <source>
        <strain evidence="7">HL-2020</strain>
        <tissue evidence="7">Leaf</tissue>
    </source>
</reference>
<comment type="similarity">
    <text evidence="4">Belongs to the class I-like SAM-binding methyltransferase superfamily. Cation-independent O-methyltransferase family.</text>
</comment>
<evidence type="ECO:0000256" key="4">
    <source>
        <dbReference type="ARBA" id="ARBA00038277"/>
    </source>
</evidence>
<evidence type="ECO:0000259" key="5">
    <source>
        <dbReference type="Pfam" id="PF00891"/>
    </source>
</evidence>
<dbReference type="PANTHER" id="PTHR11746">
    <property type="entry name" value="O-METHYLTRANSFERASE"/>
    <property type="match status" value="1"/>
</dbReference>
<dbReference type="GO" id="GO:0008171">
    <property type="term" value="F:O-methyltransferase activity"/>
    <property type="evidence" value="ECO:0007669"/>
    <property type="project" value="InterPro"/>
</dbReference>
<gene>
    <name evidence="7" type="ORF">IFM89_009373</name>
</gene>
<dbReference type="GO" id="GO:0032259">
    <property type="term" value="P:methylation"/>
    <property type="evidence" value="ECO:0007669"/>
    <property type="project" value="UniProtKB-KW"/>
</dbReference>
<organism evidence="7 8">
    <name type="scientific">Coptis chinensis</name>
    <dbReference type="NCBI Taxonomy" id="261450"/>
    <lineage>
        <taxon>Eukaryota</taxon>
        <taxon>Viridiplantae</taxon>
        <taxon>Streptophyta</taxon>
        <taxon>Embryophyta</taxon>
        <taxon>Tracheophyta</taxon>
        <taxon>Spermatophyta</taxon>
        <taxon>Magnoliopsida</taxon>
        <taxon>Ranunculales</taxon>
        <taxon>Ranunculaceae</taxon>
        <taxon>Coptidoideae</taxon>
        <taxon>Coptis</taxon>
    </lineage>
</organism>
<evidence type="ECO:0000259" key="6">
    <source>
        <dbReference type="Pfam" id="PF08100"/>
    </source>
</evidence>
<dbReference type="InterPro" id="IPR029063">
    <property type="entry name" value="SAM-dependent_MTases_sf"/>
</dbReference>
<evidence type="ECO:0000256" key="1">
    <source>
        <dbReference type="ARBA" id="ARBA00022603"/>
    </source>
</evidence>
<protein>
    <recommendedName>
        <fullName evidence="9">O-methyltransferase</fullName>
    </recommendedName>
</protein>